<evidence type="ECO:0000313" key="2">
    <source>
        <dbReference type="Proteomes" id="UP000828390"/>
    </source>
</evidence>
<sequence>MVVTEPLSSVGLEEFKKKFTEKDYTLEFLGSSGQLFMIYDQNPERSHLYQAVKTCRW</sequence>
<dbReference type="EMBL" id="JAIWYP010000005">
    <property type="protein sequence ID" value="KAH3828442.1"/>
    <property type="molecule type" value="Genomic_DNA"/>
</dbReference>
<accession>A0A9D4K1A8</accession>
<protein>
    <submittedName>
        <fullName evidence="1">Uncharacterized protein</fullName>
    </submittedName>
</protein>
<name>A0A9D4K1A8_DREPO</name>
<proteinExistence type="predicted"/>
<reference evidence="1" key="2">
    <citation type="submission" date="2020-11" db="EMBL/GenBank/DDBJ databases">
        <authorList>
            <person name="McCartney M.A."/>
            <person name="Auch B."/>
            <person name="Kono T."/>
            <person name="Mallez S."/>
            <person name="Becker A."/>
            <person name="Gohl D.M."/>
            <person name="Silverstein K.A.T."/>
            <person name="Koren S."/>
            <person name="Bechman K.B."/>
            <person name="Herman A."/>
            <person name="Abrahante J.E."/>
            <person name="Garbe J."/>
        </authorList>
    </citation>
    <scope>NUCLEOTIDE SEQUENCE</scope>
    <source>
        <strain evidence="1">Duluth1</strain>
        <tissue evidence="1">Whole animal</tissue>
    </source>
</reference>
<reference evidence="1" key="1">
    <citation type="journal article" date="2019" name="bioRxiv">
        <title>The Genome of the Zebra Mussel, Dreissena polymorpha: A Resource for Invasive Species Research.</title>
        <authorList>
            <person name="McCartney M.A."/>
            <person name="Auch B."/>
            <person name="Kono T."/>
            <person name="Mallez S."/>
            <person name="Zhang Y."/>
            <person name="Obille A."/>
            <person name="Becker A."/>
            <person name="Abrahante J.E."/>
            <person name="Garbe J."/>
            <person name="Badalamenti J.P."/>
            <person name="Herman A."/>
            <person name="Mangelson H."/>
            <person name="Liachko I."/>
            <person name="Sullivan S."/>
            <person name="Sone E.D."/>
            <person name="Koren S."/>
            <person name="Silverstein K.A.T."/>
            <person name="Beckman K.B."/>
            <person name="Gohl D.M."/>
        </authorList>
    </citation>
    <scope>NUCLEOTIDE SEQUENCE</scope>
    <source>
        <strain evidence="1">Duluth1</strain>
        <tissue evidence="1">Whole animal</tissue>
    </source>
</reference>
<evidence type="ECO:0000313" key="1">
    <source>
        <dbReference type="EMBL" id="KAH3828442.1"/>
    </source>
</evidence>
<comment type="caution">
    <text evidence="1">The sequence shown here is derived from an EMBL/GenBank/DDBJ whole genome shotgun (WGS) entry which is preliminary data.</text>
</comment>
<keyword evidence="2" id="KW-1185">Reference proteome</keyword>
<dbReference type="AlphaFoldDB" id="A0A9D4K1A8"/>
<organism evidence="1 2">
    <name type="scientific">Dreissena polymorpha</name>
    <name type="common">Zebra mussel</name>
    <name type="synonym">Mytilus polymorpha</name>
    <dbReference type="NCBI Taxonomy" id="45954"/>
    <lineage>
        <taxon>Eukaryota</taxon>
        <taxon>Metazoa</taxon>
        <taxon>Spiralia</taxon>
        <taxon>Lophotrochozoa</taxon>
        <taxon>Mollusca</taxon>
        <taxon>Bivalvia</taxon>
        <taxon>Autobranchia</taxon>
        <taxon>Heteroconchia</taxon>
        <taxon>Euheterodonta</taxon>
        <taxon>Imparidentia</taxon>
        <taxon>Neoheterodontei</taxon>
        <taxon>Myida</taxon>
        <taxon>Dreissenoidea</taxon>
        <taxon>Dreissenidae</taxon>
        <taxon>Dreissena</taxon>
    </lineage>
</organism>
<gene>
    <name evidence="1" type="ORF">DPMN_130404</name>
</gene>
<dbReference type="Proteomes" id="UP000828390">
    <property type="component" value="Unassembled WGS sequence"/>
</dbReference>